<dbReference type="Pfam" id="PF13328">
    <property type="entry name" value="HD_4"/>
    <property type="match status" value="1"/>
</dbReference>
<dbReference type="InterPro" id="IPR043519">
    <property type="entry name" value="NT_sf"/>
</dbReference>
<evidence type="ECO:0000259" key="2">
    <source>
        <dbReference type="PROSITE" id="PS51831"/>
    </source>
</evidence>
<dbReference type="FunFam" id="1.10.3210.10:FF:000001">
    <property type="entry name" value="GTP pyrophosphokinase RelA"/>
    <property type="match status" value="1"/>
</dbReference>
<accession>G4QBB6</accession>
<dbReference type="GO" id="GO:0042594">
    <property type="term" value="P:response to starvation"/>
    <property type="evidence" value="ECO:0007669"/>
    <property type="project" value="TreeGrafter"/>
</dbReference>
<reference key="1">
    <citation type="submission" date="2011-09" db="EMBL/GenBank/DDBJ databases">
        <title>Genomic characterization of the Taylorella genus.</title>
        <authorList>
            <person name="Hebert L."/>
            <person name="Moumen B."/>
            <person name="Pons N."/>
            <person name="Duquesne F."/>
            <person name="Breuil M.-F."/>
            <person name="Goux D."/>
            <person name="Batto J.-M."/>
            <person name="Renault P."/>
            <person name="Laugier C."/>
            <person name="Petry S."/>
        </authorList>
    </citation>
    <scope>NUCLEOTIDE SEQUENCE</scope>
    <source>
        <strain>MCE3</strain>
    </source>
</reference>
<dbReference type="Gene3D" id="3.30.460.10">
    <property type="entry name" value="Beta Polymerase, domain 2"/>
    <property type="match status" value="1"/>
</dbReference>
<dbReference type="SMART" id="SM00471">
    <property type="entry name" value="HDc"/>
    <property type="match status" value="1"/>
</dbReference>
<dbReference type="CDD" id="cd04876">
    <property type="entry name" value="ACT_RelA-SpoT"/>
    <property type="match status" value="1"/>
</dbReference>
<dbReference type="KEGG" id="tas:TASI_0976"/>
<keyword evidence="4" id="KW-0378">Hydrolase</keyword>
<protein>
    <submittedName>
        <fullName evidence="4">GTP pyrophosphokinase</fullName>
        <ecNumber evidence="4">2.7.6.5</ecNumber>
        <ecNumber evidence="4">3.1.7.2</ecNumber>
    </submittedName>
</protein>
<dbReference type="InterPro" id="IPR004095">
    <property type="entry name" value="TGS"/>
</dbReference>
<dbReference type="EMBL" id="CP003059">
    <property type="protein sequence ID" value="AEP36737.1"/>
    <property type="molecule type" value="Genomic_DNA"/>
</dbReference>
<dbReference type="InterPro" id="IPR033655">
    <property type="entry name" value="TGS_RelA/SpoT"/>
</dbReference>
<proteinExistence type="inferred from homology"/>
<dbReference type="SUPFAM" id="SSF109604">
    <property type="entry name" value="HD-domain/PDEase-like"/>
    <property type="match status" value="1"/>
</dbReference>
<keyword evidence="4" id="KW-0808">Transferase</keyword>
<dbReference type="EC" id="3.1.7.2" evidence="4"/>
<dbReference type="Gene3D" id="1.10.3210.10">
    <property type="entry name" value="Hypothetical protein af1432"/>
    <property type="match status" value="1"/>
</dbReference>
<dbReference type="NCBIfam" id="TIGR00691">
    <property type="entry name" value="spoT_relA"/>
    <property type="match status" value="1"/>
</dbReference>
<dbReference type="InterPro" id="IPR006674">
    <property type="entry name" value="HD_domain"/>
</dbReference>
<dbReference type="InterPro" id="IPR012676">
    <property type="entry name" value="TGS-like"/>
</dbReference>
<dbReference type="SUPFAM" id="SSF81301">
    <property type="entry name" value="Nucleotidyltransferase"/>
    <property type="match status" value="1"/>
</dbReference>
<dbReference type="InterPro" id="IPR003607">
    <property type="entry name" value="HD/PDEase_dom"/>
</dbReference>
<dbReference type="eggNOG" id="COG0317">
    <property type="taxonomic scope" value="Bacteria"/>
</dbReference>
<feature type="domain" description="TGS" evidence="3">
    <location>
        <begin position="414"/>
        <end position="484"/>
    </location>
</feature>
<dbReference type="Pfam" id="PF19296">
    <property type="entry name" value="RelA_AH_RIS"/>
    <property type="match status" value="1"/>
</dbReference>
<comment type="function">
    <text evidence="1">In eubacteria ppGpp (guanosine 3'-diphosphate 5'-diphosphate) is a mediator of the stringent response that coordinates a variety of cellular activities in response to changes in nutritional abundance.</text>
</comment>
<dbReference type="Proteomes" id="UP000009284">
    <property type="component" value="Chromosome"/>
</dbReference>
<comment type="similarity">
    <text evidence="1">Belongs to the relA/spoT family.</text>
</comment>
<dbReference type="Gene3D" id="3.10.20.30">
    <property type="match status" value="1"/>
</dbReference>
<keyword evidence="4" id="KW-0418">Kinase</keyword>
<dbReference type="GO" id="GO:0016301">
    <property type="term" value="F:kinase activity"/>
    <property type="evidence" value="ECO:0007669"/>
    <property type="project" value="UniProtKB-KW"/>
</dbReference>
<dbReference type="AlphaFoldDB" id="G4QBB6"/>
<name>G4QBB6_TAYAM</name>
<dbReference type="HOGENOM" id="CLU_012300_3_0_4"/>
<dbReference type="SMART" id="SM00954">
    <property type="entry name" value="RelA_SpoT"/>
    <property type="match status" value="1"/>
</dbReference>
<dbReference type="CDD" id="cd00077">
    <property type="entry name" value="HDc"/>
    <property type="match status" value="1"/>
</dbReference>
<dbReference type="InterPro" id="IPR004811">
    <property type="entry name" value="RelA/Spo_fam"/>
</dbReference>
<dbReference type="Pfam" id="PF13291">
    <property type="entry name" value="ACT_4"/>
    <property type="match status" value="1"/>
</dbReference>
<keyword evidence="5" id="KW-1185">Reference proteome</keyword>
<evidence type="ECO:0000313" key="4">
    <source>
        <dbReference type="EMBL" id="AEP36737.1"/>
    </source>
</evidence>
<dbReference type="PANTHER" id="PTHR21262:SF36">
    <property type="entry name" value="BIFUNCTIONAL (P)PPGPP SYNTHASE_HYDROLASE SPOT"/>
    <property type="match status" value="1"/>
</dbReference>
<dbReference type="GO" id="GO:0005886">
    <property type="term" value="C:plasma membrane"/>
    <property type="evidence" value="ECO:0007669"/>
    <property type="project" value="TreeGrafter"/>
</dbReference>
<dbReference type="PANTHER" id="PTHR21262">
    <property type="entry name" value="GUANOSINE-3',5'-BIS DIPHOSPHATE 3'-PYROPHOSPHOHYDROLASE"/>
    <property type="match status" value="1"/>
</dbReference>
<dbReference type="InterPro" id="IPR007685">
    <property type="entry name" value="RelA_SpoT"/>
</dbReference>
<evidence type="ECO:0000259" key="3">
    <source>
        <dbReference type="PROSITE" id="PS51880"/>
    </source>
</evidence>
<organism evidence="4 5">
    <name type="scientific">Taylorella asinigenitalis (strain MCE3)</name>
    <dbReference type="NCBI Taxonomy" id="1008459"/>
    <lineage>
        <taxon>Bacteria</taxon>
        <taxon>Pseudomonadati</taxon>
        <taxon>Pseudomonadota</taxon>
        <taxon>Betaproteobacteria</taxon>
        <taxon>Burkholderiales</taxon>
        <taxon>Alcaligenaceae</taxon>
        <taxon>Taylorella</taxon>
    </lineage>
</organism>
<evidence type="ECO:0000313" key="5">
    <source>
        <dbReference type="Proteomes" id="UP000009284"/>
    </source>
</evidence>
<dbReference type="InterPro" id="IPR045600">
    <property type="entry name" value="RelA/SpoT_AH_RIS"/>
</dbReference>
<dbReference type="CDD" id="cd05399">
    <property type="entry name" value="NT_Rel-Spo_like"/>
    <property type="match status" value="1"/>
</dbReference>
<dbReference type="PROSITE" id="PS51880">
    <property type="entry name" value="TGS"/>
    <property type="match status" value="1"/>
</dbReference>
<dbReference type="FunFam" id="3.10.20.30:FF:000002">
    <property type="entry name" value="GTP pyrophosphokinase (RelA/SpoT)"/>
    <property type="match status" value="1"/>
</dbReference>
<dbReference type="CDD" id="cd01668">
    <property type="entry name" value="TGS_RSH"/>
    <property type="match status" value="1"/>
</dbReference>
<dbReference type="GO" id="GO:0008893">
    <property type="term" value="F:guanosine-3',5'-bis(diphosphate) 3'-diphosphatase activity"/>
    <property type="evidence" value="ECO:0007669"/>
    <property type="project" value="UniProtKB-EC"/>
</dbReference>
<dbReference type="Gene3D" id="3.30.70.260">
    <property type="match status" value="1"/>
</dbReference>
<feature type="domain" description="HD" evidence="2">
    <location>
        <begin position="85"/>
        <end position="184"/>
    </location>
</feature>
<dbReference type="PROSITE" id="PS51831">
    <property type="entry name" value="HD"/>
    <property type="match status" value="1"/>
</dbReference>
<dbReference type="OrthoDB" id="9805041at2"/>
<dbReference type="STRING" id="1008459.TASI_0976"/>
<dbReference type="Pfam" id="PF04607">
    <property type="entry name" value="RelA_SpoT"/>
    <property type="match status" value="1"/>
</dbReference>
<dbReference type="SUPFAM" id="SSF81271">
    <property type="entry name" value="TGS-like"/>
    <property type="match status" value="1"/>
</dbReference>
<dbReference type="GO" id="GO:0015969">
    <property type="term" value="P:guanosine tetraphosphate metabolic process"/>
    <property type="evidence" value="ECO:0007669"/>
    <property type="project" value="InterPro"/>
</dbReference>
<dbReference type="Pfam" id="PF02824">
    <property type="entry name" value="TGS"/>
    <property type="match status" value="1"/>
</dbReference>
<gene>
    <name evidence="4" type="ordered locus">TASI_0976</name>
</gene>
<reference evidence="4 5" key="2">
    <citation type="journal article" date="2012" name="PLoS ONE">
        <title>Genomic characterization of the taylorella genus.</title>
        <authorList>
            <person name="Hebert L."/>
            <person name="Moumen B."/>
            <person name="Pons N."/>
            <person name="Duquesne F."/>
            <person name="Breuil M.F."/>
            <person name="Goux D."/>
            <person name="Batto J.M."/>
            <person name="Laugier C."/>
            <person name="Renault P."/>
            <person name="Petry S."/>
        </authorList>
    </citation>
    <scope>NUCLEOTIDE SEQUENCE [LARGE SCALE GENOMIC DNA]</scope>
    <source>
        <strain evidence="4 5">MCE3</strain>
    </source>
</reference>
<dbReference type="EC" id="2.7.6.5" evidence="4"/>
<dbReference type="InterPro" id="IPR002912">
    <property type="entry name" value="ACT_dom"/>
</dbReference>
<sequence length="754" mass="83936">MRFSNLSSLFSNLNPFPSKKRGTESHNVETRALPDIKASPHPKYLAPLLSKLKYLSAPELHMVKVAYSFADNAHYGQMRSSGEPYITHPVEAAIICADWKLDCDAIMAALLHDVIEDQQVSKESIATEINPTVADLVDGLTKLERIQFASKAEQQAESFRKMLLATTKDVRVILIKLADRLHNMRTLSGLEPSKARRIAKETLEIYAAIANRLGFTKLVAEFEDLAFSINYPKRYKVLKNSIEAERKSNRKIEKTIHNNIVKAIPADAKFGWTSFSTYKVHEMMKSQNKSFSNLNDTKFIDITVPKLQDAYVVLGALHQIYRPVPGTFEDYIAIPKVNGYRALHTIMVGPVGTHIDVAIYTESMKAYNEYGIIAHWLNRDQELGVVNVDDQSHNWLQSLVEIQSINKNSEEFIDDIKIDLFPDSVYALTPKGKIISLPSKATALDFAFAIHTDIGLHAVSATVNGEHVPINHVLSSGDTVDIISNPATEPNVGWLNYAKTGRARAAIRYFLKNTRSKESTELGRKLLLQALDELKLTLPNPTDTKWQKILQESGASSIEEILMDIGIGNRIASVVARRFMVDNPIIHTSVNDYDSTESARRTDLIIKGNEGQAIQYAKCCTPLHGDPIVGVLHPGSGLIVHHKHCTSVDTKKALEQNKFVNVAWDTKSEASFKSRIQISAMNGKGVLGAIALEASKHDSNISNLSMIDEDSDSASINITLQLENLSQLRNIISDIRRIPEVMSVVRPNLSKTID</sequence>
<evidence type="ECO:0000256" key="1">
    <source>
        <dbReference type="RuleBase" id="RU003847"/>
    </source>
</evidence>
<dbReference type="GO" id="GO:0008728">
    <property type="term" value="F:GTP diphosphokinase activity"/>
    <property type="evidence" value="ECO:0007669"/>
    <property type="project" value="UniProtKB-EC"/>
</dbReference>
<dbReference type="InterPro" id="IPR012675">
    <property type="entry name" value="Beta-grasp_dom_sf"/>
</dbReference>
<dbReference type="RefSeq" id="WP_014111633.1">
    <property type="nucleotide sequence ID" value="NC_016043.1"/>
</dbReference>